<feature type="compositionally biased region" description="Low complexity" evidence="9">
    <location>
        <begin position="609"/>
        <end position="622"/>
    </location>
</feature>
<dbReference type="PANTHER" id="PTHR24027:SF422">
    <property type="entry name" value="CADHERIN DOMAIN-CONTAINING PROTEIN"/>
    <property type="match status" value="1"/>
</dbReference>
<dbReference type="GO" id="GO:0005509">
    <property type="term" value="F:calcium ion binding"/>
    <property type="evidence" value="ECO:0007669"/>
    <property type="project" value="UniProtKB-UniRule"/>
</dbReference>
<keyword evidence="6 10" id="KW-1133">Transmembrane helix</keyword>
<evidence type="ECO:0000256" key="5">
    <source>
        <dbReference type="ARBA" id="ARBA00022837"/>
    </source>
</evidence>
<feature type="compositionally biased region" description="Polar residues" evidence="9">
    <location>
        <begin position="1393"/>
        <end position="1421"/>
    </location>
</feature>
<dbReference type="GO" id="GO:0016342">
    <property type="term" value="C:catenin complex"/>
    <property type="evidence" value="ECO:0007669"/>
    <property type="project" value="TreeGrafter"/>
</dbReference>
<feature type="region of interest" description="Disordered" evidence="9">
    <location>
        <begin position="224"/>
        <end position="248"/>
    </location>
</feature>
<feature type="region of interest" description="Disordered" evidence="9">
    <location>
        <begin position="636"/>
        <end position="661"/>
    </location>
</feature>
<feature type="compositionally biased region" description="Low complexity" evidence="9">
    <location>
        <begin position="1275"/>
        <end position="1291"/>
    </location>
</feature>
<feature type="non-terminal residue" evidence="12">
    <location>
        <position position="1485"/>
    </location>
</feature>
<dbReference type="Proteomes" id="UP000747542">
    <property type="component" value="Unassembled WGS sequence"/>
</dbReference>
<accession>A0A8J5N6M1</accession>
<feature type="compositionally biased region" description="Low complexity" evidence="9">
    <location>
        <begin position="593"/>
        <end position="602"/>
    </location>
</feature>
<keyword evidence="2 10" id="KW-0812">Transmembrane</keyword>
<feature type="region of interest" description="Disordered" evidence="9">
    <location>
        <begin position="593"/>
        <end position="622"/>
    </location>
</feature>
<feature type="compositionally biased region" description="Polar residues" evidence="9">
    <location>
        <begin position="11"/>
        <end position="20"/>
    </location>
</feature>
<dbReference type="GO" id="GO:0005912">
    <property type="term" value="C:adherens junction"/>
    <property type="evidence" value="ECO:0007669"/>
    <property type="project" value="TreeGrafter"/>
</dbReference>
<evidence type="ECO:0000256" key="7">
    <source>
        <dbReference type="ARBA" id="ARBA00023136"/>
    </source>
</evidence>
<feature type="compositionally biased region" description="Polar residues" evidence="9">
    <location>
        <begin position="126"/>
        <end position="145"/>
    </location>
</feature>
<comment type="caution">
    <text evidence="12">The sequence shown here is derived from an EMBL/GenBank/DDBJ whole genome shotgun (WGS) entry which is preliminary data.</text>
</comment>
<sequence length="1485" mass="158679">AGGAQHWAQPTVGQGTQAQQGLGYRPKQATAGLVGAALAQPTAGYSRMQSASTGHSQQQAVGTALGSWCQQRGRGYSIKHSQQQGWWGTALGTANSRLVGGTALKDSQQSGLQNKHYNSRAGGCSTKAQPTAGTANSKARGTALQPTQGADWHTTVGLVGIALAQPTAGTASAQPTVGWWGKHWQQPTAGLVGRHSRQPTAGWWGIKESSTANSRAVWAQHLHSQQQAGGYSTRHSHQQGQAQQQTHSRLVGTALGTATKGQAQHWHSQQWGWWAALGTANSRAGGAQPTKGLVGHSTQHSQQQGWAGGKQSTRHSQQQGWWGTALGTANSGAGGVQHRAQPTAGLVQASDNDGDSPNNMFTVSVEDCPLEATGEYGGVAGKPYNIKFTLKSPLDFEKTKKYTCTIIAKPSDDALVTVPEPISATDGDKDINSPITYTMKDARSDRTNYFSIDEKTGEVRVTRELDQDILVNVWVSFIITAADNSGGKSTTVLEVTLPPVPTTTITTTTISTSEATTCPMCTCPTTEFTSEGTSTPGPTTSECPTTEPVVCTTDATTCEPCTTTDPGVTTSCPPCSTLSTWLSTVQSCPPCPTTTTPGTSPSSTPPSPHTTDGDTTSTSCPTTTCPPCTSLVTDMPTSPTTTCPPYETTTPSSLTTTTNGPLQPSLSFEKVSYAGEIYPEFKSVWQVDVVVKVANKNDATDNTTASSSVTLDVELPWFGHYDNDLHFELYRYATVVLGPTKNEVVLRVRAVTNTTYEVIYTLNEPSTHFAINNNGEITVLDDDLKPDTYNLIAVATVDDPPLKDKAKVMGVLDLNGGKAEVNIKVLPSSINVMMTNSLLTAKVEERSSEQALVNVTTSGDTGTVCITDVQPKTAEGKFDIQGKGNDWAVIMKEMLNFDVEHQEIKLKLEAYEDVINCSPIGTTGDELLRNQALVVITVLDINDQKPYFIVPNSDMKVIAYPNDKALQSVVGPVITLQAKDDDTVGVLTYGLVQSNGGFTVEKETGAVYVEGQFDCSSKCDLHVKVTDGKANTEASIKSIFISPSQPMTVQNLLQAISVDMTHIYTLTLNDLDVTEVDDYLKTISKESSVQVSKLYVSPIMDTVRSQRARTRRTIRKRDTSEEGRTLQVHVYGIDKDGELMTLDDLNKALSQGHTNVKAQTFSDKEVFQGGGTVITPDTGLKVAVGILGAIVGLAVVAIVGYFAYQRYPRKPEARMTKRASSPIPTLGQAYPNLSYSEEIEGKDESPGSTGHKTNGSVNSTSNGYSHRESPPLFRSNLSSHSSDPHNSISKSEQQQRGLRRVDPGSPEYYGLSSPAPPPSFSTNDNTTTTGSTSTTTTTTTSSPPDTFSTASSSSSTKPPAPNLYPTLETIQEQSPIYAMINKPPKKEPPSIPTTPAKSILKSSGEPSDHMSTTALPPTQQEGAEGSDDEKKSVAFKVLVDTKEIVAENPGAAQKAAAVKSNAIEMMMANKKKIEEDEDEDEDERL</sequence>
<dbReference type="PANTHER" id="PTHR24027">
    <property type="entry name" value="CADHERIN-23"/>
    <property type="match status" value="1"/>
</dbReference>
<evidence type="ECO:0000259" key="11">
    <source>
        <dbReference type="PROSITE" id="PS50268"/>
    </source>
</evidence>
<evidence type="ECO:0000256" key="1">
    <source>
        <dbReference type="ARBA" id="ARBA00004167"/>
    </source>
</evidence>
<evidence type="ECO:0000256" key="10">
    <source>
        <dbReference type="SAM" id="Phobius"/>
    </source>
</evidence>
<dbReference type="GO" id="GO:0008013">
    <property type="term" value="F:beta-catenin binding"/>
    <property type="evidence" value="ECO:0007669"/>
    <property type="project" value="TreeGrafter"/>
</dbReference>
<feature type="region of interest" description="Disordered" evidence="9">
    <location>
        <begin position="1"/>
        <end position="21"/>
    </location>
</feature>
<evidence type="ECO:0000256" key="6">
    <source>
        <dbReference type="ARBA" id="ARBA00022989"/>
    </source>
</evidence>
<feature type="region of interest" description="Disordered" evidence="9">
    <location>
        <begin position="1380"/>
        <end position="1430"/>
    </location>
</feature>
<feature type="compositionally biased region" description="Polar residues" evidence="9">
    <location>
        <begin position="106"/>
        <end position="116"/>
    </location>
</feature>
<evidence type="ECO:0000313" key="12">
    <source>
        <dbReference type="EMBL" id="KAG7174621.1"/>
    </source>
</evidence>
<dbReference type="GO" id="GO:0044331">
    <property type="term" value="P:cell-cell adhesion mediated by cadherin"/>
    <property type="evidence" value="ECO:0007669"/>
    <property type="project" value="TreeGrafter"/>
</dbReference>
<feature type="compositionally biased region" description="Low complexity" evidence="9">
    <location>
        <begin position="636"/>
        <end position="658"/>
    </location>
</feature>
<dbReference type="Gene3D" id="2.60.40.60">
    <property type="entry name" value="Cadherins"/>
    <property type="match status" value="2"/>
</dbReference>
<dbReference type="GO" id="GO:0045296">
    <property type="term" value="F:cadherin binding"/>
    <property type="evidence" value="ECO:0007669"/>
    <property type="project" value="TreeGrafter"/>
</dbReference>
<feature type="compositionally biased region" description="Polar residues" evidence="9">
    <location>
        <begin position="296"/>
        <end position="320"/>
    </location>
</feature>
<feature type="domain" description="Cadherin" evidence="11">
    <location>
        <begin position="878"/>
        <end position="948"/>
    </location>
</feature>
<feature type="region of interest" description="Disordered" evidence="9">
    <location>
        <begin position="282"/>
        <end position="320"/>
    </location>
</feature>
<dbReference type="GO" id="GO:0016339">
    <property type="term" value="P:calcium-dependent cell-cell adhesion via plasma membrane cell adhesion molecules"/>
    <property type="evidence" value="ECO:0007669"/>
    <property type="project" value="TreeGrafter"/>
</dbReference>
<feature type="compositionally biased region" description="Low complexity" evidence="9">
    <location>
        <begin position="1320"/>
        <end position="1357"/>
    </location>
</feature>
<dbReference type="PROSITE" id="PS50268">
    <property type="entry name" value="CADHERIN_2"/>
    <property type="match status" value="2"/>
</dbReference>
<organism evidence="12 13">
    <name type="scientific">Homarus americanus</name>
    <name type="common">American lobster</name>
    <dbReference type="NCBI Taxonomy" id="6706"/>
    <lineage>
        <taxon>Eukaryota</taxon>
        <taxon>Metazoa</taxon>
        <taxon>Ecdysozoa</taxon>
        <taxon>Arthropoda</taxon>
        <taxon>Crustacea</taxon>
        <taxon>Multicrustacea</taxon>
        <taxon>Malacostraca</taxon>
        <taxon>Eumalacostraca</taxon>
        <taxon>Eucarida</taxon>
        <taxon>Decapoda</taxon>
        <taxon>Pleocyemata</taxon>
        <taxon>Astacidea</taxon>
        <taxon>Nephropoidea</taxon>
        <taxon>Nephropidae</taxon>
        <taxon>Homarus</taxon>
    </lineage>
</organism>
<dbReference type="InterPro" id="IPR002126">
    <property type="entry name" value="Cadherin-like_dom"/>
</dbReference>
<keyword evidence="5 8" id="KW-0106">Calcium</keyword>
<dbReference type="CDD" id="cd11304">
    <property type="entry name" value="Cadherin_repeat"/>
    <property type="match status" value="2"/>
</dbReference>
<evidence type="ECO:0000256" key="3">
    <source>
        <dbReference type="ARBA" id="ARBA00022729"/>
    </source>
</evidence>
<dbReference type="InterPro" id="IPR015919">
    <property type="entry name" value="Cadherin-like_sf"/>
</dbReference>
<dbReference type="GO" id="GO:0034332">
    <property type="term" value="P:adherens junction organization"/>
    <property type="evidence" value="ECO:0007669"/>
    <property type="project" value="TreeGrafter"/>
</dbReference>
<keyword evidence="7 10" id="KW-0472">Membrane</keyword>
<feature type="region of interest" description="Disordered" evidence="9">
    <location>
        <begin position="106"/>
        <end position="145"/>
    </location>
</feature>
<dbReference type="PRINTS" id="PR00205">
    <property type="entry name" value="CADHERIN"/>
</dbReference>
<keyword evidence="13" id="KW-1185">Reference proteome</keyword>
<comment type="subcellular location">
    <subcellularLocation>
        <location evidence="1">Membrane</location>
        <topology evidence="1">Single-pass membrane protein</topology>
    </subcellularLocation>
</comment>
<feature type="region of interest" description="Disordered" evidence="9">
    <location>
        <begin position="1238"/>
        <end position="1364"/>
    </location>
</feature>
<keyword evidence="3" id="KW-0732">Signal</keyword>
<keyword evidence="4" id="KW-0677">Repeat</keyword>
<evidence type="ECO:0000256" key="8">
    <source>
        <dbReference type="PROSITE-ProRule" id="PRU00043"/>
    </source>
</evidence>
<feature type="region of interest" description="Disordered" evidence="9">
    <location>
        <begin position="1211"/>
        <end position="1230"/>
    </location>
</feature>
<dbReference type="EMBL" id="JAHLQT010007499">
    <property type="protein sequence ID" value="KAG7174621.1"/>
    <property type="molecule type" value="Genomic_DNA"/>
</dbReference>
<dbReference type="GO" id="GO:0000902">
    <property type="term" value="P:cell morphogenesis"/>
    <property type="evidence" value="ECO:0007669"/>
    <property type="project" value="TreeGrafter"/>
</dbReference>
<feature type="compositionally biased region" description="Polar residues" evidence="9">
    <location>
        <begin position="1246"/>
        <end position="1264"/>
    </location>
</feature>
<evidence type="ECO:0000256" key="2">
    <source>
        <dbReference type="ARBA" id="ARBA00022692"/>
    </source>
</evidence>
<feature type="domain" description="Cadherin" evidence="11">
    <location>
        <begin position="422"/>
        <end position="521"/>
    </location>
</feature>
<evidence type="ECO:0000313" key="13">
    <source>
        <dbReference type="Proteomes" id="UP000747542"/>
    </source>
</evidence>
<evidence type="ECO:0000256" key="4">
    <source>
        <dbReference type="ARBA" id="ARBA00022737"/>
    </source>
</evidence>
<name>A0A8J5N6M1_HOMAM</name>
<evidence type="ECO:0000256" key="9">
    <source>
        <dbReference type="SAM" id="MobiDB-lite"/>
    </source>
</evidence>
<dbReference type="InterPro" id="IPR039808">
    <property type="entry name" value="Cadherin"/>
</dbReference>
<gene>
    <name evidence="12" type="ORF">Hamer_G015754</name>
</gene>
<dbReference type="SMART" id="SM00112">
    <property type="entry name" value="CA"/>
    <property type="match status" value="2"/>
</dbReference>
<protein>
    <recommendedName>
        <fullName evidence="11">Cadherin domain-containing protein</fullName>
    </recommendedName>
</protein>
<reference evidence="12" key="1">
    <citation type="journal article" date="2021" name="Sci. Adv.">
        <title>The American lobster genome reveals insights on longevity, neural, and immune adaptations.</title>
        <authorList>
            <person name="Polinski J.M."/>
            <person name="Zimin A.V."/>
            <person name="Clark K.F."/>
            <person name="Kohn A.B."/>
            <person name="Sadowski N."/>
            <person name="Timp W."/>
            <person name="Ptitsyn A."/>
            <person name="Khanna P."/>
            <person name="Romanova D.Y."/>
            <person name="Williams P."/>
            <person name="Greenwood S.J."/>
            <person name="Moroz L.L."/>
            <person name="Walt D.R."/>
            <person name="Bodnar A.G."/>
        </authorList>
    </citation>
    <scope>NUCLEOTIDE SEQUENCE</scope>
    <source>
        <strain evidence="12">GMGI-L3</strain>
    </source>
</reference>
<dbReference type="GO" id="GO:0007156">
    <property type="term" value="P:homophilic cell adhesion via plasma membrane adhesion molecules"/>
    <property type="evidence" value="ECO:0007669"/>
    <property type="project" value="InterPro"/>
</dbReference>
<dbReference type="GO" id="GO:0016477">
    <property type="term" value="P:cell migration"/>
    <property type="evidence" value="ECO:0007669"/>
    <property type="project" value="TreeGrafter"/>
</dbReference>
<dbReference type="GO" id="GO:0007043">
    <property type="term" value="P:cell-cell junction assembly"/>
    <property type="evidence" value="ECO:0007669"/>
    <property type="project" value="TreeGrafter"/>
</dbReference>
<dbReference type="SUPFAM" id="SSF49313">
    <property type="entry name" value="Cadherin-like"/>
    <property type="match status" value="2"/>
</dbReference>
<feature type="transmembrane region" description="Helical" evidence="10">
    <location>
        <begin position="1182"/>
        <end position="1204"/>
    </location>
</feature>
<proteinExistence type="predicted"/>